<accession>A0A2T3ZZ83</accession>
<name>A0A2T3ZZ83_TRIHA</name>
<evidence type="ECO:0000313" key="3">
    <source>
        <dbReference type="Proteomes" id="UP000241690"/>
    </source>
</evidence>
<feature type="compositionally biased region" description="Basic and acidic residues" evidence="1">
    <location>
        <begin position="57"/>
        <end position="66"/>
    </location>
</feature>
<feature type="region of interest" description="Disordered" evidence="1">
    <location>
        <begin position="53"/>
        <end position="72"/>
    </location>
</feature>
<dbReference type="EMBL" id="KZ679689">
    <property type="protein sequence ID" value="PTB50126.1"/>
    <property type="molecule type" value="Genomic_DNA"/>
</dbReference>
<dbReference type="AlphaFoldDB" id="A0A2T3ZZ83"/>
<evidence type="ECO:0000313" key="2">
    <source>
        <dbReference type="EMBL" id="PTB50126.1"/>
    </source>
</evidence>
<evidence type="ECO:0000256" key="1">
    <source>
        <dbReference type="SAM" id="MobiDB-lite"/>
    </source>
</evidence>
<dbReference type="Proteomes" id="UP000241690">
    <property type="component" value="Unassembled WGS sequence"/>
</dbReference>
<reference evidence="2 3" key="1">
    <citation type="submission" date="2016-07" db="EMBL/GenBank/DDBJ databases">
        <title>Multiple horizontal gene transfer events from other fungi enriched the ability of initially mycotrophic Trichoderma (Ascomycota) to feed on dead plant biomass.</title>
        <authorList>
            <consortium name="DOE Joint Genome Institute"/>
            <person name="Aerts A."/>
            <person name="Atanasova L."/>
            <person name="Chenthamara K."/>
            <person name="Zhang J."/>
            <person name="Grujic M."/>
            <person name="Henrissat B."/>
            <person name="Kuo A."/>
            <person name="Salamov A."/>
            <person name="Lipzen A."/>
            <person name="Labutti K."/>
            <person name="Barry K."/>
            <person name="Miao Y."/>
            <person name="Rahimi M.J."/>
            <person name="Shen Q."/>
            <person name="Grigoriev I.V."/>
            <person name="Kubicek C.P."/>
            <person name="Druzhinina I.S."/>
        </authorList>
    </citation>
    <scope>NUCLEOTIDE SEQUENCE [LARGE SCALE GENOMIC DNA]</scope>
    <source>
        <strain evidence="2 3">CBS 226.95</strain>
    </source>
</reference>
<sequence>MLHPARFVLAAGPLTCRRSHASETYRFTKCLRQRHSRSLASAKQKQTLFWSRGQRTRWADGQEKKTRSPRTS</sequence>
<protein>
    <submittedName>
        <fullName evidence="2">Uncharacterized protein</fullName>
    </submittedName>
</protein>
<keyword evidence="3" id="KW-1185">Reference proteome</keyword>
<proteinExistence type="predicted"/>
<dbReference type="GeneID" id="36622436"/>
<organism evidence="2 3">
    <name type="scientific">Trichoderma harzianum CBS 226.95</name>
    <dbReference type="NCBI Taxonomy" id="983964"/>
    <lineage>
        <taxon>Eukaryota</taxon>
        <taxon>Fungi</taxon>
        <taxon>Dikarya</taxon>
        <taxon>Ascomycota</taxon>
        <taxon>Pezizomycotina</taxon>
        <taxon>Sordariomycetes</taxon>
        <taxon>Hypocreomycetidae</taxon>
        <taxon>Hypocreales</taxon>
        <taxon>Hypocreaceae</taxon>
        <taxon>Trichoderma</taxon>
    </lineage>
</organism>
<gene>
    <name evidence="2" type="ORF">M431DRAFT_261356</name>
</gene>
<dbReference type="RefSeq" id="XP_024769803.1">
    <property type="nucleotide sequence ID" value="XM_024913872.1"/>
</dbReference>